<sequence length="89" mass="10044">MHSADCGKLSVFDSVKHQLFSVAVKSGRSCIIRPFFIEYSSPLAYSPVFGEFPWEISQMILNAEIFGGSRCVSAAFFHDDILVQCFRWS</sequence>
<evidence type="ECO:0000313" key="1">
    <source>
        <dbReference type="EMBL" id="EDM99140.1"/>
    </source>
</evidence>
<reference evidence="1 2" key="2">
    <citation type="submission" date="2007-06" db="EMBL/GenBank/DDBJ databases">
        <title>Draft genome sequence of Pseudoflavonifractor capillosus ATCC 29799.</title>
        <authorList>
            <person name="Sudarsanam P."/>
            <person name="Ley R."/>
            <person name="Guruge J."/>
            <person name="Turnbaugh P.J."/>
            <person name="Mahowald M."/>
            <person name="Liep D."/>
            <person name="Gordon J."/>
        </authorList>
    </citation>
    <scope>NUCLEOTIDE SEQUENCE [LARGE SCALE GENOMIC DNA]</scope>
    <source>
        <strain evidence="1 2">ATCC 29799</strain>
    </source>
</reference>
<name>A6NXX0_9FIRM</name>
<dbReference type="EMBL" id="AAXG02000028">
    <property type="protein sequence ID" value="EDM99140.1"/>
    <property type="molecule type" value="Genomic_DNA"/>
</dbReference>
<proteinExistence type="predicted"/>
<gene>
    <name evidence="1" type="ORF">BACCAP_03066</name>
</gene>
<evidence type="ECO:0000313" key="2">
    <source>
        <dbReference type="Proteomes" id="UP000003639"/>
    </source>
</evidence>
<organism evidence="1 2">
    <name type="scientific">Pseudoflavonifractor capillosus ATCC 29799</name>
    <dbReference type="NCBI Taxonomy" id="411467"/>
    <lineage>
        <taxon>Bacteria</taxon>
        <taxon>Bacillati</taxon>
        <taxon>Bacillota</taxon>
        <taxon>Clostridia</taxon>
        <taxon>Eubacteriales</taxon>
        <taxon>Oscillospiraceae</taxon>
        <taxon>Pseudoflavonifractor</taxon>
    </lineage>
</organism>
<dbReference type="STRING" id="411467.BACCAP_03066"/>
<protein>
    <submittedName>
        <fullName evidence="1">Uncharacterized protein</fullName>
    </submittedName>
</protein>
<accession>A6NXX0</accession>
<dbReference type="Proteomes" id="UP000003639">
    <property type="component" value="Unassembled WGS sequence"/>
</dbReference>
<comment type="caution">
    <text evidence="1">The sequence shown here is derived from an EMBL/GenBank/DDBJ whole genome shotgun (WGS) entry which is preliminary data.</text>
</comment>
<reference evidence="1 2" key="1">
    <citation type="submission" date="2007-04" db="EMBL/GenBank/DDBJ databases">
        <authorList>
            <person name="Fulton L."/>
            <person name="Clifton S."/>
            <person name="Fulton B."/>
            <person name="Xu J."/>
            <person name="Minx P."/>
            <person name="Pepin K.H."/>
            <person name="Johnson M."/>
            <person name="Thiruvilangam P."/>
            <person name="Bhonagiri V."/>
            <person name="Nash W.E."/>
            <person name="Mardis E.R."/>
            <person name="Wilson R.K."/>
        </authorList>
    </citation>
    <scope>NUCLEOTIDE SEQUENCE [LARGE SCALE GENOMIC DNA]</scope>
    <source>
        <strain evidence="1 2">ATCC 29799</strain>
    </source>
</reference>
<keyword evidence="2" id="KW-1185">Reference proteome</keyword>
<dbReference type="AlphaFoldDB" id="A6NXX0"/>